<dbReference type="Proteomes" id="UP000829685">
    <property type="component" value="Unassembled WGS sequence"/>
</dbReference>
<feature type="compositionally biased region" description="Pro residues" evidence="2">
    <location>
        <begin position="169"/>
        <end position="178"/>
    </location>
</feature>
<feature type="region of interest" description="Disordered" evidence="2">
    <location>
        <begin position="74"/>
        <end position="108"/>
    </location>
</feature>
<keyword evidence="4" id="KW-1185">Reference proteome</keyword>
<feature type="coiled-coil region" evidence="1">
    <location>
        <begin position="109"/>
        <end position="136"/>
    </location>
</feature>
<name>A0A9P9WS17_9PEZI</name>
<keyword evidence="1" id="KW-0175">Coiled coil</keyword>
<gene>
    <name evidence="3" type="ORF">JX265_003550</name>
</gene>
<evidence type="ECO:0000256" key="2">
    <source>
        <dbReference type="SAM" id="MobiDB-lite"/>
    </source>
</evidence>
<organism evidence="3 4">
    <name type="scientific">Neoarthrinium moseri</name>
    <dbReference type="NCBI Taxonomy" id="1658444"/>
    <lineage>
        <taxon>Eukaryota</taxon>
        <taxon>Fungi</taxon>
        <taxon>Dikarya</taxon>
        <taxon>Ascomycota</taxon>
        <taxon>Pezizomycotina</taxon>
        <taxon>Sordariomycetes</taxon>
        <taxon>Xylariomycetidae</taxon>
        <taxon>Amphisphaeriales</taxon>
        <taxon>Apiosporaceae</taxon>
        <taxon>Neoarthrinium</taxon>
    </lineage>
</organism>
<feature type="compositionally biased region" description="Low complexity" evidence="2">
    <location>
        <begin position="212"/>
        <end position="221"/>
    </location>
</feature>
<reference evidence="3" key="1">
    <citation type="submission" date="2021-03" db="EMBL/GenBank/DDBJ databases">
        <title>Revisited historic fungal species revealed as producer of novel bioactive compounds through whole genome sequencing and comparative genomics.</title>
        <authorList>
            <person name="Vignolle G.A."/>
            <person name="Hochenegger N."/>
            <person name="Mach R.L."/>
            <person name="Mach-Aigner A.R."/>
            <person name="Javad Rahimi M."/>
            <person name="Salim K.A."/>
            <person name="Chan C.M."/>
            <person name="Lim L.B.L."/>
            <person name="Cai F."/>
            <person name="Druzhinina I.S."/>
            <person name="U'Ren J.M."/>
            <person name="Derntl C."/>
        </authorList>
    </citation>
    <scope>NUCLEOTIDE SEQUENCE</scope>
    <source>
        <strain evidence="3">TUCIM 5799</strain>
    </source>
</reference>
<sequence length="354" mass="39057">MRLRHRSFRPIQLSIYQKPNQRLSPLVPYFEYPSPPTTPPQRVLTYSDDTDDGYSVTHKRSVSTLSFHIPRKPTNTGSVFDSPGSDVIRRPSPARLRPSTPSDGQKPGMEDLIERVATAMLERDRLQEQIEDVIERQSIYVSSRPSTANGTRPGTIRSVRSNADLEPMPEVPALPPNAPSFSERLSFDHPRAPPAKAPTYGSYRGRAFTEASHGSTSSGSSRRLEGRAPPPPLPLLLRPPLRKKKSFSRVSSWLGFPDDIGHTRNISLDSITNKPIPVQASDGFYQVAAPTRKASFESDETLSDWTSDGDALEEQTVPTSWSPSSSATVRAVDPPRTVVMGQAPFRESVVGVAF</sequence>
<feature type="region of interest" description="Disordered" evidence="2">
    <location>
        <begin position="166"/>
        <end position="240"/>
    </location>
</feature>
<evidence type="ECO:0000313" key="3">
    <source>
        <dbReference type="EMBL" id="KAI1877542.1"/>
    </source>
</evidence>
<evidence type="ECO:0000256" key="1">
    <source>
        <dbReference type="SAM" id="Coils"/>
    </source>
</evidence>
<dbReference type="AlphaFoldDB" id="A0A9P9WS17"/>
<protein>
    <submittedName>
        <fullName evidence="3">Uncharacterized protein</fullName>
    </submittedName>
</protein>
<dbReference type="EMBL" id="JAFIMR010000006">
    <property type="protein sequence ID" value="KAI1877542.1"/>
    <property type="molecule type" value="Genomic_DNA"/>
</dbReference>
<evidence type="ECO:0000313" key="4">
    <source>
        <dbReference type="Proteomes" id="UP000829685"/>
    </source>
</evidence>
<comment type="caution">
    <text evidence="3">The sequence shown here is derived from an EMBL/GenBank/DDBJ whole genome shotgun (WGS) entry which is preliminary data.</text>
</comment>
<proteinExistence type="predicted"/>
<accession>A0A9P9WS17</accession>